<dbReference type="EMBL" id="VYSA01000002">
    <property type="protein sequence ID" value="KAA9108210.1"/>
    <property type="molecule type" value="Genomic_DNA"/>
</dbReference>
<reference evidence="3" key="1">
    <citation type="submission" date="2019-09" db="EMBL/GenBank/DDBJ databases">
        <title>Mumia zhuanghuii sp. nov. isolated from the intestinal contents of plateau pika (Ochotona curzoniae) in the Qinghai-Tibet plateau of China.</title>
        <authorList>
            <person name="Tian Z."/>
        </authorList>
    </citation>
    <scope>NUCLEOTIDE SEQUENCE [LARGE SCALE GENOMIC DNA]</scope>
    <source>
        <strain evidence="3">JCM 30598</strain>
    </source>
</reference>
<dbReference type="SUPFAM" id="SSF50249">
    <property type="entry name" value="Nucleic acid-binding proteins"/>
    <property type="match status" value="1"/>
</dbReference>
<organism evidence="2 3">
    <name type="scientific">Microbacterium rhizomatis</name>
    <dbReference type="NCBI Taxonomy" id="1631477"/>
    <lineage>
        <taxon>Bacteria</taxon>
        <taxon>Bacillati</taxon>
        <taxon>Actinomycetota</taxon>
        <taxon>Actinomycetes</taxon>
        <taxon>Micrococcales</taxon>
        <taxon>Microbacteriaceae</taxon>
        <taxon>Microbacterium</taxon>
    </lineage>
</organism>
<dbReference type="Pfam" id="PF12172">
    <property type="entry name" value="zf-ChsH2"/>
    <property type="match status" value="1"/>
</dbReference>
<dbReference type="InterPro" id="IPR012340">
    <property type="entry name" value="NA-bd_OB-fold"/>
</dbReference>
<accession>A0A5J5J408</accession>
<dbReference type="Proteomes" id="UP000325827">
    <property type="component" value="Unassembled WGS sequence"/>
</dbReference>
<evidence type="ECO:0000313" key="3">
    <source>
        <dbReference type="Proteomes" id="UP000325827"/>
    </source>
</evidence>
<protein>
    <submittedName>
        <fullName evidence="2">Hydroxymethylglutaryl-CoA synthase</fullName>
    </submittedName>
</protein>
<evidence type="ECO:0000259" key="1">
    <source>
        <dbReference type="Pfam" id="PF12172"/>
    </source>
</evidence>
<comment type="caution">
    <text evidence="2">The sequence shown here is derived from an EMBL/GenBank/DDBJ whole genome shotgun (WGS) entry which is preliminary data.</text>
</comment>
<dbReference type="RefSeq" id="WP_150449242.1">
    <property type="nucleotide sequence ID" value="NZ_VYSA01000002.1"/>
</dbReference>
<feature type="domain" description="ChsH2 rubredoxin-like zinc ribbon" evidence="1">
    <location>
        <begin position="345"/>
        <end position="370"/>
    </location>
</feature>
<dbReference type="AlphaFoldDB" id="A0A5J5J408"/>
<gene>
    <name evidence="2" type="ORF">F6B43_12490</name>
</gene>
<evidence type="ECO:0000313" key="2">
    <source>
        <dbReference type="EMBL" id="KAA9108210.1"/>
    </source>
</evidence>
<dbReference type="OrthoDB" id="8771453at2"/>
<dbReference type="InterPro" id="IPR022002">
    <property type="entry name" value="ChsH2_Znr"/>
</dbReference>
<dbReference type="InterPro" id="IPR016039">
    <property type="entry name" value="Thiolase-like"/>
</dbReference>
<dbReference type="Gene3D" id="3.40.47.10">
    <property type="match status" value="1"/>
</dbReference>
<dbReference type="GO" id="GO:0016746">
    <property type="term" value="F:acyltransferase activity"/>
    <property type="evidence" value="ECO:0007669"/>
    <property type="project" value="InterPro"/>
</dbReference>
<keyword evidence="3" id="KW-1185">Reference proteome</keyword>
<sequence length="461" mass="48845">MVGIETYSAYVPAPRLDLADAARVAGGRAKGARPVASYDEDTTTMAVEAARPALDDAPAVESLWFATTHPGYLEKSNATTVAVASGLEADVAAYDVGGALRGAAGAFRAGLAMGSAVVVFSDVRYGLPGSADELTGADGAAAFVVGQDPIADLVATSSVSSEFLDRWREPGAVRTRIWEERFGVEEYVPLMERALQDVLARSGVNREQVDHVIVSVPHARAGAAVRRTFRPEQLAAADVAGLGYAGAADFALRLTAVLDAAAPGQTILVLSAADGADAFVFRVTPKHVPRERGGLARAMGGGYSIGYGDYLNWRGLLPREPARRPEVRPPVPPASRRNASWKFAFVAGQCTECGYRNMPPRRVCLRCSATDSSEPISMVGIPGRVASFTDDWLSESIQLPAKVVAVDFEGGGRFECEMTDALGRGFAIGDAVRPTFRLAGIGGNGVRNYVWKVRPEDEEKV</sequence>
<proteinExistence type="predicted"/>
<dbReference type="SUPFAM" id="SSF53901">
    <property type="entry name" value="Thiolase-like"/>
    <property type="match status" value="2"/>
</dbReference>
<name>A0A5J5J408_9MICO</name>